<organism evidence="3 4">
    <name type="scientific">Caerostris extrusa</name>
    <name type="common">Bark spider</name>
    <name type="synonym">Caerostris bankana</name>
    <dbReference type="NCBI Taxonomy" id="172846"/>
    <lineage>
        <taxon>Eukaryota</taxon>
        <taxon>Metazoa</taxon>
        <taxon>Ecdysozoa</taxon>
        <taxon>Arthropoda</taxon>
        <taxon>Chelicerata</taxon>
        <taxon>Arachnida</taxon>
        <taxon>Araneae</taxon>
        <taxon>Araneomorphae</taxon>
        <taxon>Entelegynae</taxon>
        <taxon>Araneoidea</taxon>
        <taxon>Araneidae</taxon>
        <taxon>Caerostris</taxon>
    </lineage>
</organism>
<evidence type="ECO:0000313" key="4">
    <source>
        <dbReference type="Proteomes" id="UP001054945"/>
    </source>
</evidence>
<name>A0AAV4QE70_CAEEX</name>
<reference evidence="3 4" key="1">
    <citation type="submission" date="2021-06" db="EMBL/GenBank/DDBJ databases">
        <title>Caerostris extrusa draft genome.</title>
        <authorList>
            <person name="Kono N."/>
            <person name="Arakawa K."/>
        </authorList>
    </citation>
    <scope>NUCLEOTIDE SEQUENCE [LARGE SCALE GENOMIC DNA]</scope>
</reference>
<dbReference type="PROSITE" id="PS51004">
    <property type="entry name" value="SEMA"/>
    <property type="match status" value="1"/>
</dbReference>
<evidence type="ECO:0000256" key="1">
    <source>
        <dbReference type="PROSITE-ProRule" id="PRU00352"/>
    </source>
</evidence>
<dbReference type="Proteomes" id="UP001054945">
    <property type="component" value="Unassembled WGS sequence"/>
</dbReference>
<feature type="domain" description="Sema" evidence="2">
    <location>
        <begin position="1"/>
        <end position="86"/>
    </location>
</feature>
<evidence type="ECO:0000259" key="2">
    <source>
        <dbReference type="PROSITE" id="PS51004"/>
    </source>
</evidence>
<evidence type="ECO:0000313" key="3">
    <source>
        <dbReference type="EMBL" id="GIY05643.1"/>
    </source>
</evidence>
<dbReference type="InterPro" id="IPR001627">
    <property type="entry name" value="Semap_dom"/>
</dbReference>
<accession>A0AAV4QE70</accession>
<protein>
    <recommendedName>
        <fullName evidence="2">Sema domain-containing protein</fullName>
    </recommendedName>
</protein>
<dbReference type="EMBL" id="BPLR01005863">
    <property type="protein sequence ID" value="GIY05643.1"/>
    <property type="molecule type" value="Genomic_DNA"/>
</dbReference>
<comment type="caution">
    <text evidence="1">Lacks conserved residue(s) required for the propagation of feature annotation.</text>
</comment>
<keyword evidence="4" id="KW-1185">Reference proteome</keyword>
<sequence>MHFMCGLTNGNALEAERLYRQLLPRRLDATLFARWFFATAQPDFSAQMLFTDECSFTLEDISNTYNQLWASSNPYDTPSSCVSEAF</sequence>
<gene>
    <name evidence="3" type="ORF">CEXT_140791</name>
</gene>
<dbReference type="AlphaFoldDB" id="A0AAV4QE70"/>
<comment type="caution">
    <text evidence="3">The sequence shown here is derived from an EMBL/GenBank/DDBJ whole genome shotgun (WGS) entry which is preliminary data.</text>
</comment>
<proteinExistence type="predicted"/>